<evidence type="ECO:0000256" key="1">
    <source>
        <dbReference type="SAM" id="Coils"/>
    </source>
</evidence>
<comment type="caution">
    <text evidence="3">The sequence shown here is derived from an EMBL/GenBank/DDBJ whole genome shotgun (WGS) entry which is preliminary data.</text>
</comment>
<dbReference type="OrthoDB" id="327600at2759"/>
<keyword evidence="4" id="KW-1185">Reference proteome</keyword>
<feature type="compositionally biased region" description="Low complexity" evidence="2">
    <location>
        <begin position="58"/>
        <end position="71"/>
    </location>
</feature>
<dbReference type="AlphaFoldDB" id="A0A1R2C075"/>
<name>A0A1R2C075_9CILI</name>
<sequence>MSDLKIKPNSSMHSKSSTEDIDKKLVNLDQILDFYIQDIKLDKVPKDLKPQSPFNQNPSLSSSLTSTTTPLKTSTSFPLTIQELLLTINRDKMLIEDIRSEELRKSQSEYSFLLYKNPHELEMLKNEIKFSLKTQRNSQLEKEKKNFEDKLEDLDRLKDEYTKKKNLVICMYDKLIEKEALLDQKEKDFRMSRIAFDRHRMLWENEVTSNTKILEEGSYMKFDSLSPERIQVKPSNRIKPGTPLPNFRQFKEIKGNNVNSRLIVGHKRTDSYSSLTFNELQEELKNKEIELEKCKSTGGFDTSKLEVQIDQMQNRLAILRGEKAMTESIKTSKLVNSMVFKDFISKSVH</sequence>
<evidence type="ECO:0000256" key="2">
    <source>
        <dbReference type="SAM" id="MobiDB-lite"/>
    </source>
</evidence>
<gene>
    <name evidence="3" type="ORF">SteCoe_16996</name>
</gene>
<evidence type="ECO:0000313" key="3">
    <source>
        <dbReference type="EMBL" id="OMJ82335.1"/>
    </source>
</evidence>
<reference evidence="3 4" key="1">
    <citation type="submission" date="2016-11" db="EMBL/GenBank/DDBJ databases">
        <title>The macronuclear genome of Stentor coeruleus: a giant cell with tiny introns.</title>
        <authorList>
            <person name="Slabodnick M."/>
            <person name="Ruby J.G."/>
            <person name="Reiff S.B."/>
            <person name="Swart E.C."/>
            <person name="Gosai S."/>
            <person name="Prabakaran S."/>
            <person name="Witkowska E."/>
            <person name="Larue G.E."/>
            <person name="Fisher S."/>
            <person name="Freeman R.M."/>
            <person name="Gunawardena J."/>
            <person name="Chu W."/>
            <person name="Stover N.A."/>
            <person name="Gregory B.D."/>
            <person name="Nowacki M."/>
            <person name="Derisi J."/>
            <person name="Roy S.W."/>
            <person name="Marshall W.F."/>
            <person name="Sood P."/>
        </authorList>
    </citation>
    <scope>NUCLEOTIDE SEQUENCE [LARGE SCALE GENOMIC DNA]</scope>
    <source>
        <strain evidence="3">WM001</strain>
    </source>
</reference>
<proteinExistence type="predicted"/>
<organism evidence="3 4">
    <name type="scientific">Stentor coeruleus</name>
    <dbReference type="NCBI Taxonomy" id="5963"/>
    <lineage>
        <taxon>Eukaryota</taxon>
        <taxon>Sar</taxon>
        <taxon>Alveolata</taxon>
        <taxon>Ciliophora</taxon>
        <taxon>Postciliodesmatophora</taxon>
        <taxon>Heterotrichea</taxon>
        <taxon>Heterotrichida</taxon>
        <taxon>Stentoridae</taxon>
        <taxon>Stentor</taxon>
    </lineage>
</organism>
<keyword evidence="1" id="KW-0175">Coiled coil</keyword>
<feature type="region of interest" description="Disordered" evidence="2">
    <location>
        <begin position="47"/>
        <end position="71"/>
    </location>
</feature>
<feature type="coiled-coil region" evidence="1">
    <location>
        <begin position="277"/>
        <end position="322"/>
    </location>
</feature>
<accession>A0A1R2C075</accession>
<dbReference type="EMBL" id="MPUH01000344">
    <property type="protein sequence ID" value="OMJ82335.1"/>
    <property type="molecule type" value="Genomic_DNA"/>
</dbReference>
<dbReference type="Proteomes" id="UP000187209">
    <property type="component" value="Unassembled WGS sequence"/>
</dbReference>
<evidence type="ECO:0000313" key="4">
    <source>
        <dbReference type="Proteomes" id="UP000187209"/>
    </source>
</evidence>
<feature type="coiled-coil region" evidence="1">
    <location>
        <begin position="130"/>
        <end position="167"/>
    </location>
</feature>
<protein>
    <submittedName>
        <fullName evidence="3">Uncharacterized protein</fullName>
    </submittedName>
</protein>